<evidence type="ECO:0000256" key="5">
    <source>
        <dbReference type="ARBA" id="ARBA00020259"/>
    </source>
</evidence>
<evidence type="ECO:0000313" key="17">
    <source>
        <dbReference type="EMBL" id="KAG7527652.1"/>
    </source>
</evidence>
<evidence type="ECO:0000256" key="3">
    <source>
        <dbReference type="ARBA" id="ARBA00004629"/>
    </source>
</evidence>
<evidence type="ECO:0000256" key="9">
    <source>
        <dbReference type="ARBA" id="ARBA00022701"/>
    </source>
</evidence>
<dbReference type="Pfam" id="PF08650">
    <property type="entry name" value="DASH_Dad4"/>
    <property type="match status" value="1"/>
</dbReference>
<dbReference type="GO" id="GO:0072686">
    <property type="term" value="C:mitotic spindle"/>
    <property type="evidence" value="ECO:0007669"/>
    <property type="project" value="InterPro"/>
</dbReference>
<evidence type="ECO:0000256" key="11">
    <source>
        <dbReference type="ARBA" id="ARBA00022838"/>
    </source>
</evidence>
<dbReference type="GO" id="GO:0008608">
    <property type="term" value="P:attachment of spindle microtubules to kinetochore"/>
    <property type="evidence" value="ECO:0007669"/>
    <property type="project" value="InterPro"/>
</dbReference>
<dbReference type="EMBL" id="JABELV010000249">
    <property type="protein sequence ID" value="KAG7527652.1"/>
    <property type="molecule type" value="Genomic_DNA"/>
</dbReference>
<evidence type="ECO:0000256" key="2">
    <source>
        <dbReference type="ARBA" id="ARBA00004186"/>
    </source>
</evidence>
<comment type="caution">
    <text evidence="17">The sequence shown here is derived from an EMBL/GenBank/DDBJ whole genome shotgun (WGS) entry which is preliminary data.</text>
</comment>
<evidence type="ECO:0000256" key="1">
    <source>
        <dbReference type="ARBA" id="ARBA00004123"/>
    </source>
</evidence>
<keyword evidence="7" id="KW-0963">Cytoplasm</keyword>
<keyword evidence="6" id="KW-0158">Chromosome</keyword>
<proteinExistence type="inferred from homology"/>
<keyword evidence="10" id="KW-0498">Mitosis</keyword>
<dbReference type="Proteomes" id="UP000812966">
    <property type="component" value="Unassembled WGS sequence"/>
</dbReference>
<dbReference type="PANTHER" id="PTHR28222">
    <property type="entry name" value="DASH COMPLEX SUBUNIT DAD4"/>
    <property type="match status" value="1"/>
</dbReference>
<dbReference type="InterPro" id="IPR013959">
    <property type="entry name" value="DASH_Dad4"/>
</dbReference>
<evidence type="ECO:0000256" key="8">
    <source>
        <dbReference type="ARBA" id="ARBA00022618"/>
    </source>
</evidence>
<accession>A0A8K0JEU7</accession>
<evidence type="ECO:0000256" key="10">
    <source>
        <dbReference type="ARBA" id="ARBA00022776"/>
    </source>
</evidence>
<evidence type="ECO:0000256" key="16">
    <source>
        <dbReference type="ARBA" id="ARBA00030569"/>
    </source>
</evidence>
<evidence type="ECO:0000256" key="13">
    <source>
        <dbReference type="ARBA" id="ARBA00023242"/>
    </source>
</evidence>
<gene>
    <name evidence="17" type="ORF">FFLO_06714</name>
</gene>
<dbReference type="AlphaFoldDB" id="A0A8K0JEU7"/>
<dbReference type="PANTHER" id="PTHR28222:SF1">
    <property type="entry name" value="DASH COMPLEX SUBUNIT DAD4"/>
    <property type="match status" value="1"/>
</dbReference>
<evidence type="ECO:0000256" key="12">
    <source>
        <dbReference type="ARBA" id="ARBA00023212"/>
    </source>
</evidence>
<keyword evidence="9" id="KW-0493">Microtubule</keyword>
<keyword evidence="15" id="KW-0137">Centromere</keyword>
<evidence type="ECO:0000256" key="15">
    <source>
        <dbReference type="ARBA" id="ARBA00023328"/>
    </source>
</evidence>
<keyword evidence="13" id="KW-0539">Nucleus</keyword>
<protein>
    <recommendedName>
        <fullName evidence="5">DASH complex subunit DAD4</fullName>
    </recommendedName>
    <alternativeName>
        <fullName evidence="16">Outer kinetochore protein DAD4</fullName>
    </alternativeName>
</protein>
<keyword evidence="14" id="KW-0131">Cell cycle</keyword>
<organism evidence="17 18">
    <name type="scientific">Filobasidium floriforme</name>
    <dbReference type="NCBI Taxonomy" id="5210"/>
    <lineage>
        <taxon>Eukaryota</taxon>
        <taxon>Fungi</taxon>
        <taxon>Dikarya</taxon>
        <taxon>Basidiomycota</taxon>
        <taxon>Agaricomycotina</taxon>
        <taxon>Tremellomycetes</taxon>
        <taxon>Filobasidiales</taxon>
        <taxon>Filobasidiaceae</taxon>
        <taxon>Filobasidium</taxon>
    </lineage>
</organism>
<keyword evidence="18" id="KW-1185">Reference proteome</keyword>
<dbReference type="GO" id="GO:0051301">
    <property type="term" value="P:cell division"/>
    <property type="evidence" value="ECO:0007669"/>
    <property type="project" value="UniProtKB-KW"/>
</dbReference>
<dbReference type="OrthoDB" id="5516652at2759"/>
<keyword evidence="11" id="KW-0995">Kinetochore</keyword>
<evidence type="ECO:0000256" key="7">
    <source>
        <dbReference type="ARBA" id="ARBA00022490"/>
    </source>
</evidence>
<name>A0A8K0JEU7_9TREE</name>
<evidence type="ECO:0000313" key="18">
    <source>
        <dbReference type="Proteomes" id="UP000812966"/>
    </source>
</evidence>
<dbReference type="GO" id="GO:0042729">
    <property type="term" value="C:DASH complex"/>
    <property type="evidence" value="ECO:0007669"/>
    <property type="project" value="InterPro"/>
</dbReference>
<dbReference type="GO" id="GO:0005874">
    <property type="term" value="C:microtubule"/>
    <property type="evidence" value="ECO:0007669"/>
    <property type="project" value="UniProtKB-KW"/>
</dbReference>
<evidence type="ECO:0000256" key="14">
    <source>
        <dbReference type="ARBA" id="ARBA00023306"/>
    </source>
</evidence>
<keyword evidence="12" id="KW-0206">Cytoskeleton</keyword>
<reference evidence="17" key="1">
    <citation type="submission" date="2020-04" db="EMBL/GenBank/DDBJ databases">
        <title>Analysis of mating type loci in Filobasidium floriforme.</title>
        <authorList>
            <person name="Nowrousian M."/>
        </authorList>
    </citation>
    <scope>NUCLEOTIDE SEQUENCE</scope>
    <source>
        <strain evidence="17">CBS 6242</strain>
    </source>
</reference>
<sequence>MSSMENPHEARQAVLLERIGKNVEKCFEAVQELNVCLNESIQAHASTTQTASALFGNYSRNVVYNLEAIGKMGEAR</sequence>
<comment type="subcellular location">
    <subcellularLocation>
        <location evidence="3">Chromosome</location>
        <location evidence="3">Centromere</location>
        <location evidence="3">Kinetochore</location>
    </subcellularLocation>
    <subcellularLocation>
        <location evidence="2">Cytoplasm</location>
        <location evidence="2">Cytoskeleton</location>
        <location evidence="2">Spindle</location>
    </subcellularLocation>
    <subcellularLocation>
        <location evidence="1">Nucleus</location>
    </subcellularLocation>
</comment>
<evidence type="ECO:0000256" key="4">
    <source>
        <dbReference type="ARBA" id="ARBA00009754"/>
    </source>
</evidence>
<evidence type="ECO:0000256" key="6">
    <source>
        <dbReference type="ARBA" id="ARBA00022454"/>
    </source>
</evidence>
<keyword evidence="8" id="KW-0132">Cell division</keyword>
<comment type="similarity">
    <text evidence="4">Belongs to the DASH complex DAD4 family.</text>
</comment>